<organism evidence="3 4">
    <name type="scientific">Trichinella spiralis</name>
    <name type="common">Trichina worm</name>
    <dbReference type="NCBI Taxonomy" id="6334"/>
    <lineage>
        <taxon>Eukaryota</taxon>
        <taxon>Metazoa</taxon>
        <taxon>Ecdysozoa</taxon>
        <taxon>Nematoda</taxon>
        <taxon>Enoplea</taxon>
        <taxon>Dorylaimia</taxon>
        <taxon>Trichinellida</taxon>
        <taxon>Trichinellidae</taxon>
        <taxon>Trichinella</taxon>
    </lineage>
</organism>
<dbReference type="EMBL" id="JYDH01000151">
    <property type="protein sequence ID" value="KRY30085.1"/>
    <property type="molecule type" value="Genomic_DNA"/>
</dbReference>
<evidence type="ECO:0000256" key="1">
    <source>
        <dbReference type="SAM" id="Phobius"/>
    </source>
</evidence>
<sequence length="68" mass="8050">MRSDQGHQENGKFHDSTFVSYFITNMRAVREKEKRLQLIFRLISLLFCYFQGILSSVAETQFNCRESP</sequence>
<protein>
    <submittedName>
        <fullName evidence="3">Uncharacterized protein</fullName>
    </submittedName>
</protein>
<keyword evidence="4" id="KW-1185">Reference proteome</keyword>
<name>A0A0V1AZC1_TRISP</name>
<proteinExistence type="predicted"/>
<evidence type="ECO:0000313" key="4">
    <source>
        <dbReference type="Proteomes" id="UP000054776"/>
    </source>
</evidence>
<keyword evidence="1" id="KW-0812">Transmembrane</keyword>
<keyword evidence="1" id="KW-0472">Membrane</keyword>
<accession>A0A0V1AZC1</accession>
<comment type="caution">
    <text evidence="3">The sequence shown here is derived from an EMBL/GenBank/DDBJ whole genome shotgun (WGS) entry which is preliminary data.</text>
</comment>
<gene>
    <name evidence="2" type="ORF">T01_15016</name>
    <name evidence="3" type="ORF">T01_5350</name>
</gene>
<evidence type="ECO:0000313" key="2">
    <source>
        <dbReference type="EMBL" id="KRY28492.1"/>
    </source>
</evidence>
<evidence type="ECO:0000313" key="3">
    <source>
        <dbReference type="EMBL" id="KRY30085.1"/>
    </source>
</evidence>
<reference evidence="3 4" key="1">
    <citation type="submission" date="2015-01" db="EMBL/GenBank/DDBJ databases">
        <title>Evolution of Trichinella species and genotypes.</title>
        <authorList>
            <person name="Korhonen P.K."/>
            <person name="Edoardo P."/>
            <person name="Giuseppe L.R."/>
            <person name="Gasser R.B."/>
        </authorList>
    </citation>
    <scope>NUCLEOTIDE SEQUENCE [LARGE SCALE GENOMIC DNA]</scope>
    <source>
        <strain evidence="3">ISS3</strain>
    </source>
</reference>
<dbReference type="InParanoid" id="A0A0V1AZC1"/>
<dbReference type="EMBL" id="JYDH01000202">
    <property type="protein sequence ID" value="KRY28492.1"/>
    <property type="molecule type" value="Genomic_DNA"/>
</dbReference>
<dbReference type="AlphaFoldDB" id="A0A0V1AZC1"/>
<dbReference type="Proteomes" id="UP000054776">
    <property type="component" value="Unassembled WGS sequence"/>
</dbReference>
<keyword evidence="1" id="KW-1133">Transmembrane helix</keyword>
<feature type="transmembrane region" description="Helical" evidence="1">
    <location>
        <begin position="38"/>
        <end position="58"/>
    </location>
</feature>